<dbReference type="SUPFAM" id="SSF54791">
    <property type="entry name" value="Eukaryotic type KH-domain (KH-domain type I)"/>
    <property type="match status" value="1"/>
</dbReference>
<evidence type="ECO:0000259" key="11">
    <source>
        <dbReference type="Pfam" id="PF18311"/>
    </source>
</evidence>
<dbReference type="STRING" id="39966.A0A369JEM6"/>
<dbReference type="GO" id="GO:0071035">
    <property type="term" value="P:nuclear polyadenylation-dependent rRNA catabolic process"/>
    <property type="evidence" value="ECO:0007669"/>
    <property type="project" value="TreeGrafter"/>
</dbReference>
<keyword evidence="13" id="KW-1185">Reference proteome</keyword>
<dbReference type="InParanoid" id="A0A369JEM6"/>
<dbReference type="FunFam" id="2.40.50.140:FF:000112">
    <property type="entry name" value="Exosome complex component RRP40"/>
    <property type="match status" value="1"/>
</dbReference>
<comment type="similarity">
    <text evidence="3">Belongs to the RRP40 family.</text>
</comment>
<dbReference type="InterPro" id="IPR004088">
    <property type="entry name" value="KH_dom_type_1"/>
</dbReference>
<evidence type="ECO:0000256" key="1">
    <source>
        <dbReference type="ARBA" id="ARBA00004496"/>
    </source>
</evidence>
<keyword evidence="5" id="KW-0698">rRNA processing</keyword>
<evidence type="ECO:0000313" key="13">
    <source>
        <dbReference type="Proteomes" id="UP000076154"/>
    </source>
</evidence>
<dbReference type="FunFam" id="3.30.1370.10:FF:000038">
    <property type="entry name" value="exosome complex component RRP40"/>
    <property type="match status" value="1"/>
</dbReference>
<evidence type="ECO:0000256" key="4">
    <source>
        <dbReference type="ARBA" id="ARBA00022490"/>
    </source>
</evidence>
<dbReference type="GO" id="GO:0071051">
    <property type="term" value="P:poly(A)-dependent snoRNA 3'-end processing"/>
    <property type="evidence" value="ECO:0007669"/>
    <property type="project" value="TreeGrafter"/>
</dbReference>
<dbReference type="EMBL" id="LUEZ02000107">
    <property type="protein sequence ID" value="RDB17864.1"/>
    <property type="molecule type" value="Genomic_DNA"/>
</dbReference>
<dbReference type="Pfam" id="PF18311">
    <property type="entry name" value="Rrp40_N"/>
    <property type="match status" value="1"/>
</dbReference>
<dbReference type="Gene3D" id="2.40.50.100">
    <property type="match status" value="1"/>
</dbReference>
<evidence type="ECO:0000259" key="10">
    <source>
        <dbReference type="Pfam" id="PF15985"/>
    </source>
</evidence>
<dbReference type="GO" id="GO:0003723">
    <property type="term" value="F:RNA binding"/>
    <property type="evidence" value="ECO:0007669"/>
    <property type="project" value="UniProtKB-KW"/>
</dbReference>
<protein>
    <recommendedName>
        <fullName evidence="9">Ribosomal RNA-processing protein 40</fullName>
    </recommendedName>
</protein>
<reference evidence="12" key="1">
    <citation type="submission" date="2018-04" db="EMBL/GenBank/DDBJ databases">
        <title>Whole genome sequencing of Hypsizygus marmoreus.</title>
        <authorList>
            <person name="Choi I.-G."/>
            <person name="Min B."/>
            <person name="Kim J.-G."/>
            <person name="Kim S."/>
            <person name="Oh Y.-L."/>
            <person name="Kong W.-S."/>
            <person name="Park H."/>
            <person name="Jeong J."/>
            <person name="Song E.-S."/>
        </authorList>
    </citation>
    <scope>NUCLEOTIDE SEQUENCE [LARGE SCALE GENOMIC DNA]</scope>
    <source>
        <strain evidence="12">51987-8</strain>
    </source>
</reference>
<gene>
    <name evidence="12" type="primary">rrp40</name>
    <name evidence="12" type="ORF">Hypma_000719</name>
</gene>
<dbReference type="SUPFAM" id="SSF50249">
    <property type="entry name" value="Nucleic acid-binding proteins"/>
    <property type="match status" value="1"/>
</dbReference>
<dbReference type="GO" id="GO:0000177">
    <property type="term" value="C:cytoplasmic exosome (RNase complex)"/>
    <property type="evidence" value="ECO:0007669"/>
    <property type="project" value="TreeGrafter"/>
</dbReference>
<evidence type="ECO:0000256" key="2">
    <source>
        <dbReference type="ARBA" id="ARBA00004604"/>
    </source>
</evidence>
<comment type="subcellular location">
    <subcellularLocation>
        <location evidence="1">Cytoplasm</location>
    </subcellularLocation>
    <subcellularLocation>
        <location evidence="2">Nucleus</location>
        <location evidence="2">Nucleolus</location>
    </subcellularLocation>
</comment>
<dbReference type="InterPro" id="IPR049469">
    <property type="entry name" value="RRP40_KH-I"/>
</dbReference>
<keyword evidence="8" id="KW-0539">Nucleus</keyword>
<feature type="domain" description="Exosome complex exonuclease Rrp40 N-terminal" evidence="11">
    <location>
        <begin position="18"/>
        <end position="62"/>
    </location>
</feature>
<dbReference type="InterPro" id="IPR041054">
    <property type="entry name" value="Rrp40_N_euk"/>
</dbReference>
<dbReference type="Pfam" id="PF15985">
    <property type="entry name" value="KH_6"/>
    <property type="match status" value="1"/>
</dbReference>
<organism evidence="12 13">
    <name type="scientific">Hypsizygus marmoreus</name>
    <name type="common">White beech mushroom</name>
    <name type="synonym">Agaricus marmoreus</name>
    <dbReference type="NCBI Taxonomy" id="39966"/>
    <lineage>
        <taxon>Eukaryota</taxon>
        <taxon>Fungi</taxon>
        <taxon>Dikarya</taxon>
        <taxon>Basidiomycota</taxon>
        <taxon>Agaricomycotina</taxon>
        <taxon>Agaricomycetes</taxon>
        <taxon>Agaricomycetidae</taxon>
        <taxon>Agaricales</taxon>
        <taxon>Tricholomatineae</taxon>
        <taxon>Lyophyllaceae</taxon>
        <taxon>Hypsizygus</taxon>
    </lineage>
</organism>
<dbReference type="InterPro" id="IPR026699">
    <property type="entry name" value="Exosome_RNA_bind1/RRP40/RRP4"/>
</dbReference>
<evidence type="ECO:0000256" key="8">
    <source>
        <dbReference type="ARBA" id="ARBA00023242"/>
    </source>
</evidence>
<evidence type="ECO:0000256" key="7">
    <source>
        <dbReference type="ARBA" id="ARBA00022884"/>
    </source>
</evidence>
<evidence type="ECO:0000256" key="9">
    <source>
        <dbReference type="ARBA" id="ARBA00030615"/>
    </source>
</evidence>
<dbReference type="Gene3D" id="3.30.1370.10">
    <property type="entry name" value="K Homology domain, type 1"/>
    <property type="match status" value="1"/>
</dbReference>
<dbReference type="GO" id="GO:0010468">
    <property type="term" value="P:regulation of gene expression"/>
    <property type="evidence" value="ECO:0007669"/>
    <property type="project" value="UniProtKB-ARBA"/>
</dbReference>
<keyword evidence="4" id="KW-0963">Cytoplasm</keyword>
<dbReference type="GO" id="GO:0000467">
    <property type="term" value="P:exonucleolytic trimming to generate mature 3'-end of 5.8S rRNA from tricistronic rRNA transcript (SSU-rRNA, 5.8S rRNA, LSU-rRNA)"/>
    <property type="evidence" value="ECO:0007669"/>
    <property type="project" value="TreeGrafter"/>
</dbReference>
<comment type="caution">
    <text evidence="12">The sequence shown here is derived from an EMBL/GenBank/DDBJ whole genome shotgun (WGS) entry which is preliminary data.</text>
</comment>
<dbReference type="Gene3D" id="2.40.50.140">
    <property type="entry name" value="Nucleic acid-binding proteins"/>
    <property type="match status" value="1"/>
</dbReference>
<dbReference type="GO" id="GO:0071038">
    <property type="term" value="P:TRAMP-dependent tRNA surveillance pathway"/>
    <property type="evidence" value="ECO:0007669"/>
    <property type="project" value="TreeGrafter"/>
</dbReference>
<dbReference type="InterPro" id="IPR012340">
    <property type="entry name" value="NA-bd_OB-fold"/>
</dbReference>
<dbReference type="Pfam" id="PF21262">
    <property type="entry name" value="RRP40_S1"/>
    <property type="match status" value="1"/>
</dbReference>
<dbReference type="GO" id="GO:0005730">
    <property type="term" value="C:nucleolus"/>
    <property type="evidence" value="ECO:0007669"/>
    <property type="project" value="UniProtKB-SubCell"/>
</dbReference>
<dbReference type="Proteomes" id="UP000076154">
    <property type="component" value="Unassembled WGS sequence"/>
</dbReference>
<proteinExistence type="inferred from homology"/>
<dbReference type="GO" id="GO:0071034">
    <property type="term" value="P:CUT catabolic process"/>
    <property type="evidence" value="ECO:0007669"/>
    <property type="project" value="TreeGrafter"/>
</dbReference>
<name>A0A369JEM6_HYPMA</name>
<dbReference type="GO" id="GO:0000176">
    <property type="term" value="C:nuclear exosome (RNase complex)"/>
    <property type="evidence" value="ECO:0007669"/>
    <property type="project" value="TreeGrafter"/>
</dbReference>
<sequence>MSATVLPGTAVSAQHVNLKLGPGLLQFSGANEAGPSIITTRAGTLNHSANGSKWWVESNSKRYVPAPQESVIGVIIQKLGEGFRVDIGSAHYASLDGLAFEGATKRNKPNLKIGCLVYARVSLAHKDMEPELECFDAQTRKSEGFGELKGGFLVKCSLKMCRDLLDPKHFLLPLLGARFPLEAAVGMNGRVWVSAKETRQIIAISRCIEAVDPDGGGMDEAGVKAFLSSLDV</sequence>
<dbReference type="InterPro" id="IPR036612">
    <property type="entry name" value="KH_dom_type_1_sf"/>
</dbReference>
<evidence type="ECO:0000256" key="6">
    <source>
        <dbReference type="ARBA" id="ARBA00022835"/>
    </source>
</evidence>
<evidence type="ECO:0000256" key="3">
    <source>
        <dbReference type="ARBA" id="ARBA00007841"/>
    </source>
</evidence>
<feature type="domain" description="K Homology" evidence="10">
    <location>
        <begin position="151"/>
        <end position="198"/>
    </location>
</feature>
<dbReference type="SUPFAM" id="SSF110324">
    <property type="entry name" value="Ribosomal L27 protein-like"/>
    <property type="match status" value="1"/>
</dbReference>
<dbReference type="PANTHER" id="PTHR21321:SF1">
    <property type="entry name" value="EXOSOME COMPLEX COMPONENT RRP40"/>
    <property type="match status" value="1"/>
</dbReference>
<keyword evidence="7" id="KW-0694">RNA-binding</keyword>
<dbReference type="CDD" id="cd05790">
    <property type="entry name" value="S1_Rrp40"/>
    <property type="match status" value="1"/>
</dbReference>
<dbReference type="InterPro" id="IPR037319">
    <property type="entry name" value="Rrp40_S1"/>
</dbReference>
<evidence type="ECO:0000313" key="12">
    <source>
        <dbReference type="EMBL" id="RDB17864.1"/>
    </source>
</evidence>
<dbReference type="AlphaFoldDB" id="A0A369JEM6"/>
<evidence type="ECO:0000256" key="5">
    <source>
        <dbReference type="ARBA" id="ARBA00022552"/>
    </source>
</evidence>
<accession>A0A369JEM6</accession>
<dbReference type="GO" id="GO:0034475">
    <property type="term" value="P:U4 snRNA 3'-end processing"/>
    <property type="evidence" value="ECO:0007669"/>
    <property type="project" value="TreeGrafter"/>
</dbReference>
<dbReference type="FunCoup" id="A0A369JEM6">
    <property type="interactions" value="400"/>
</dbReference>
<dbReference type="OrthoDB" id="340500at2759"/>
<dbReference type="CDD" id="cd22526">
    <property type="entry name" value="KH-I_Rrp40"/>
    <property type="match status" value="1"/>
</dbReference>
<dbReference type="PANTHER" id="PTHR21321">
    <property type="entry name" value="PNAS-3 RELATED"/>
    <property type="match status" value="1"/>
</dbReference>
<keyword evidence="6" id="KW-0271">Exosome</keyword>